<proteinExistence type="inferred from homology"/>
<feature type="compositionally biased region" description="Polar residues" evidence="2">
    <location>
        <begin position="1"/>
        <end position="14"/>
    </location>
</feature>
<feature type="transmembrane region" description="Helical" evidence="3">
    <location>
        <begin position="178"/>
        <end position="200"/>
    </location>
</feature>
<dbReference type="NCBIfam" id="TIGR00797">
    <property type="entry name" value="matE"/>
    <property type="match status" value="1"/>
</dbReference>
<dbReference type="InParanoid" id="Q22LP8"/>
<feature type="compositionally biased region" description="Low complexity" evidence="2">
    <location>
        <begin position="24"/>
        <end position="45"/>
    </location>
</feature>
<evidence type="ECO:0000256" key="2">
    <source>
        <dbReference type="SAM" id="MobiDB-lite"/>
    </source>
</evidence>
<accession>Q22LP8</accession>
<dbReference type="GeneID" id="7837887"/>
<feature type="transmembrane region" description="Helical" evidence="3">
    <location>
        <begin position="280"/>
        <end position="298"/>
    </location>
</feature>
<dbReference type="HOGENOM" id="CLU_012893_17_0_1"/>
<feature type="transmembrane region" description="Helical" evidence="3">
    <location>
        <begin position="470"/>
        <end position="490"/>
    </location>
</feature>
<feature type="region of interest" description="Disordered" evidence="2">
    <location>
        <begin position="1"/>
        <end position="45"/>
    </location>
</feature>
<dbReference type="eggNOG" id="KOG1347">
    <property type="taxonomic scope" value="Eukaryota"/>
</dbReference>
<dbReference type="AlphaFoldDB" id="Q22LP8"/>
<feature type="transmembrane region" description="Helical" evidence="3">
    <location>
        <begin position="249"/>
        <end position="268"/>
    </location>
</feature>
<dbReference type="STRING" id="312017.Q22LP8"/>
<feature type="transmembrane region" description="Helical" evidence="3">
    <location>
        <begin position="403"/>
        <end position="421"/>
    </location>
</feature>
<dbReference type="PANTHER" id="PTHR11206">
    <property type="entry name" value="MULTIDRUG RESISTANCE PROTEIN"/>
    <property type="match status" value="1"/>
</dbReference>
<feature type="transmembrane region" description="Helical" evidence="3">
    <location>
        <begin position="496"/>
        <end position="520"/>
    </location>
</feature>
<dbReference type="GO" id="GO:0042910">
    <property type="term" value="F:xenobiotic transmembrane transporter activity"/>
    <property type="evidence" value="ECO:0007669"/>
    <property type="project" value="InterPro"/>
</dbReference>
<keyword evidence="3" id="KW-0472">Membrane</keyword>
<evidence type="ECO:0000313" key="4">
    <source>
        <dbReference type="EMBL" id="EAR86218.1"/>
    </source>
</evidence>
<dbReference type="OrthoDB" id="304203at2759"/>
<dbReference type="GO" id="GO:0015297">
    <property type="term" value="F:antiporter activity"/>
    <property type="evidence" value="ECO:0007669"/>
    <property type="project" value="InterPro"/>
</dbReference>
<keyword evidence="5" id="KW-1185">Reference proteome</keyword>
<dbReference type="Proteomes" id="UP000009168">
    <property type="component" value="Unassembled WGS sequence"/>
</dbReference>
<feature type="transmembrane region" description="Helical" evidence="3">
    <location>
        <begin position="140"/>
        <end position="166"/>
    </location>
</feature>
<feature type="transmembrane region" description="Helical" evidence="3">
    <location>
        <begin position="220"/>
        <end position="237"/>
    </location>
</feature>
<feature type="transmembrane region" description="Helical" evidence="3">
    <location>
        <begin position="97"/>
        <end position="120"/>
    </location>
</feature>
<dbReference type="KEGG" id="tet:TTHERM_00701010"/>
<gene>
    <name evidence="4" type="ORF">TTHERM_00701010</name>
</gene>
<organism evidence="4 5">
    <name type="scientific">Tetrahymena thermophila (strain SB210)</name>
    <dbReference type="NCBI Taxonomy" id="312017"/>
    <lineage>
        <taxon>Eukaryota</taxon>
        <taxon>Sar</taxon>
        <taxon>Alveolata</taxon>
        <taxon>Ciliophora</taxon>
        <taxon>Intramacronucleata</taxon>
        <taxon>Oligohymenophorea</taxon>
        <taxon>Hymenostomatida</taxon>
        <taxon>Tetrahymenina</taxon>
        <taxon>Tetrahymenidae</taxon>
        <taxon>Tetrahymena</taxon>
    </lineage>
</organism>
<keyword evidence="3" id="KW-0812">Transmembrane</keyword>
<dbReference type="RefSeq" id="XP_976813.1">
    <property type="nucleotide sequence ID" value="XM_971720.3"/>
</dbReference>
<reference evidence="5" key="1">
    <citation type="journal article" date="2006" name="PLoS Biol.">
        <title>Macronuclear genome sequence of the ciliate Tetrahymena thermophila, a model eukaryote.</title>
        <authorList>
            <person name="Eisen J.A."/>
            <person name="Coyne R.S."/>
            <person name="Wu M."/>
            <person name="Wu D."/>
            <person name="Thiagarajan M."/>
            <person name="Wortman J.R."/>
            <person name="Badger J.H."/>
            <person name="Ren Q."/>
            <person name="Amedeo P."/>
            <person name="Jones K.M."/>
            <person name="Tallon L.J."/>
            <person name="Delcher A.L."/>
            <person name="Salzberg S.L."/>
            <person name="Silva J.C."/>
            <person name="Haas B.J."/>
            <person name="Majoros W.H."/>
            <person name="Farzad M."/>
            <person name="Carlton J.M."/>
            <person name="Smith R.K. Jr."/>
            <person name="Garg J."/>
            <person name="Pearlman R.E."/>
            <person name="Karrer K.M."/>
            <person name="Sun L."/>
            <person name="Manning G."/>
            <person name="Elde N.C."/>
            <person name="Turkewitz A.P."/>
            <person name="Asai D.J."/>
            <person name="Wilkes D.E."/>
            <person name="Wang Y."/>
            <person name="Cai H."/>
            <person name="Collins K."/>
            <person name="Stewart B.A."/>
            <person name="Lee S.R."/>
            <person name="Wilamowska K."/>
            <person name="Weinberg Z."/>
            <person name="Ruzzo W.L."/>
            <person name="Wloga D."/>
            <person name="Gaertig J."/>
            <person name="Frankel J."/>
            <person name="Tsao C.-C."/>
            <person name="Gorovsky M.A."/>
            <person name="Keeling P.J."/>
            <person name="Waller R.F."/>
            <person name="Patron N.J."/>
            <person name="Cherry J.M."/>
            <person name="Stover N.A."/>
            <person name="Krieger C.J."/>
            <person name="del Toro C."/>
            <person name="Ryder H.F."/>
            <person name="Williamson S.C."/>
            <person name="Barbeau R.A."/>
            <person name="Hamilton E.P."/>
            <person name="Orias E."/>
        </authorList>
    </citation>
    <scope>NUCLEOTIDE SEQUENCE [LARGE SCALE GENOMIC DNA]</scope>
    <source>
        <strain evidence="5">SB210</strain>
    </source>
</reference>
<dbReference type="Pfam" id="PF01554">
    <property type="entry name" value="MatE"/>
    <property type="match status" value="2"/>
</dbReference>
<dbReference type="GO" id="GO:0016020">
    <property type="term" value="C:membrane"/>
    <property type="evidence" value="ECO:0007669"/>
    <property type="project" value="InterPro"/>
</dbReference>
<dbReference type="InterPro" id="IPR002528">
    <property type="entry name" value="MATE_fam"/>
</dbReference>
<feature type="transmembrane region" description="Helical" evidence="3">
    <location>
        <begin position="319"/>
        <end position="340"/>
    </location>
</feature>
<evidence type="ECO:0000313" key="5">
    <source>
        <dbReference type="Proteomes" id="UP000009168"/>
    </source>
</evidence>
<comment type="similarity">
    <text evidence="1">Belongs to the multi antimicrobial extrusion (MATE) (TC 2.A.66.1) family.</text>
</comment>
<evidence type="ECO:0000256" key="3">
    <source>
        <dbReference type="SAM" id="Phobius"/>
    </source>
</evidence>
<protein>
    <submittedName>
        <fullName evidence="4">MATE efflux family protein</fullName>
    </submittedName>
</protein>
<feature type="transmembrane region" description="Helical" evidence="3">
    <location>
        <begin position="441"/>
        <end position="458"/>
    </location>
</feature>
<name>Q22LP8_TETTS</name>
<dbReference type="EMBL" id="GG662861">
    <property type="protein sequence ID" value="EAR86218.1"/>
    <property type="molecule type" value="Genomic_DNA"/>
</dbReference>
<dbReference type="OMA" id="AAWFELF"/>
<evidence type="ECO:0000256" key="1">
    <source>
        <dbReference type="ARBA" id="ARBA00010199"/>
    </source>
</evidence>
<sequence length="590" mass="66205">MSQNNRTIHVSSQNDRSKSKKPENQSNNNKNNNNTTNTNSGSANTNRFNAEELAQVAGSILHLDQSREPVKQETQVTNIFNYLKLSFLSTRERQDQFMVLLNSSLKTALFMMLEWIPFLVQLYHIGKIDDQEKTGGFGMGLVWSNCFAVGLFGGLGVGVETLASFAYGAQKYKMTGVIFQRGFAIATTAMIPIILLMWMSDDIITFVSGKASLGRYAADYCRWGIPAFYFSGIYNIFKGFLTAQNEYSLPLITVTITAISSFFWNWLFITEFDLCIKGAAIARIITEAMNLSIVYYLVCKNRINERCSIQLTKLAFQEWGSFLKFAIPIGSLLTLEWFSYELFTLQASNLPDDQFGAHVIMNNINTVYYQFGYGVSIAITTYVGNEMGNKCIEKALDFSKQGIMIICTFLILTQLPFTMMKDSYVTWFSVDIPTQISLGESFTLFQICMILDAILAGVTGVTRGIGKQNFAAASFVVSYLVIGQIIAYFLGFTFNMGITGIWIGVMFGMIVTTGAQIWCITQSDWNHLLQIIQANIERDEKRNMELMMLEEANAEPLLPIKGEDISQAELEALAAKTVEIEMKEIKHTSS</sequence>
<keyword evidence="3" id="KW-1133">Transmembrane helix</keyword>